<accession>F8FL10</accession>
<protein>
    <submittedName>
        <fullName evidence="1">Uncharacterized protein</fullName>
    </submittedName>
</protein>
<gene>
    <name evidence="1" type="ordered locus">KNP414_00229</name>
</gene>
<dbReference type="PATRIC" id="fig|1036673.3.peg.208"/>
<reference evidence="1 2" key="2">
    <citation type="journal article" date="2013" name="Genome Announc.">
        <title>Genome Sequence of Growth-Improving Paenibacillus mucilaginosus Strain KNP414.</title>
        <authorList>
            <person name="Lu J.J."/>
            <person name="Wang J.F."/>
            <person name="Hu X.F."/>
        </authorList>
    </citation>
    <scope>NUCLEOTIDE SEQUENCE [LARGE SCALE GENOMIC DNA]</scope>
    <source>
        <strain evidence="1 2">KNP414</strain>
    </source>
</reference>
<dbReference type="HOGENOM" id="CLU_100119_0_0_9"/>
<dbReference type="Proteomes" id="UP000006620">
    <property type="component" value="Chromosome"/>
</dbReference>
<proteinExistence type="predicted"/>
<evidence type="ECO:0000313" key="1">
    <source>
        <dbReference type="EMBL" id="AEI38870.1"/>
    </source>
</evidence>
<dbReference type="EMBL" id="CP002869">
    <property type="protein sequence ID" value="AEI38870.1"/>
    <property type="molecule type" value="Genomic_DNA"/>
</dbReference>
<dbReference type="AlphaFoldDB" id="F8FL10"/>
<evidence type="ECO:0000313" key="2">
    <source>
        <dbReference type="Proteomes" id="UP000006620"/>
    </source>
</evidence>
<dbReference type="RefSeq" id="WP_013914036.1">
    <property type="nucleotide sequence ID" value="NC_015690.1"/>
</dbReference>
<dbReference type="KEGG" id="pms:KNP414_00229"/>
<sequence length="219" mass="24374">MAKFNGETETKDPYVRVTFQALLEAVLPVTYRTPPGTGSDLIPVPGGVELKLHEYLIRELDHSQFQPVNAPDGLPPLSRSTAQMLDLGAEQYIRRGLALPLTEGFPGGGQFTRLAPIDRLLTLELIDRLEIPLGELSLPFKNNPGLVQTMVNSFTQLPYFGYYCEWYGYGTTRFAPPADRRLQFVPPGWQLAGYPGPSFGYREFRGFLLTYPACQGGSQ</sequence>
<reference evidence="2" key="1">
    <citation type="submission" date="2011-06" db="EMBL/GenBank/DDBJ databases">
        <title>Complete genome sequence of Paenibacillus mucilaginosus KNP414.</title>
        <authorList>
            <person name="Wang J."/>
            <person name="Hu S."/>
            <person name="Hu X."/>
            <person name="Zhang B."/>
            <person name="Dong D."/>
            <person name="Zhang S."/>
            <person name="Zhao K."/>
            <person name="Wu D."/>
        </authorList>
    </citation>
    <scope>NUCLEOTIDE SEQUENCE [LARGE SCALE GENOMIC DNA]</scope>
    <source>
        <strain evidence="2">KNP414</strain>
    </source>
</reference>
<name>F8FL10_PAEMK</name>
<organism evidence="1 2">
    <name type="scientific">Paenibacillus mucilaginosus (strain KNP414)</name>
    <dbReference type="NCBI Taxonomy" id="1036673"/>
    <lineage>
        <taxon>Bacteria</taxon>
        <taxon>Bacillati</taxon>
        <taxon>Bacillota</taxon>
        <taxon>Bacilli</taxon>
        <taxon>Bacillales</taxon>
        <taxon>Paenibacillaceae</taxon>
        <taxon>Paenibacillus</taxon>
    </lineage>
</organism>